<keyword evidence="2" id="KW-1185">Reference proteome</keyword>
<comment type="caution">
    <text evidence="1">The sequence shown here is derived from an EMBL/GenBank/DDBJ whole genome shotgun (WGS) entry which is preliminary data.</text>
</comment>
<proteinExistence type="predicted"/>
<dbReference type="Proteomes" id="UP000610966">
    <property type="component" value="Unassembled WGS sequence"/>
</dbReference>
<organism evidence="1 2">
    <name type="scientific">Sphaerimonospora thailandensis</name>
    <dbReference type="NCBI Taxonomy" id="795644"/>
    <lineage>
        <taxon>Bacteria</taxon>
        <taxon>Bacillati</taxon>
        <taxon>Actinomycetota</taxon>
        <taxon>Actinomycetes</taxon>
        <taxon>Streptosporangiales</taxon>
        <taxon>Streptosporangiaceae</taxon>
        <taxon>Sphaerimonospora</taxon>
    </lineage>
</organism>
<accession>A0A8J3VYW4</accession>
<gene>
    <name evidence="1" type="ORF">Mth01_16630</name>
</gene>
<name>A0A8J3VYW4_9ACTN</name>
<evidence type="ECO:0000313" key="2">
    <source>
        <dbReference type="Proteomes" id="UP000610966"/>
    </source>
</evidence>
<evidence type="ECO:0000313" key="1">
    <source>
        <dbReference type="EMBL" id="GIH69410.1"/>
    </source>
</evidence>
<protein>
    <submittedName>
        <fullName evidence="1">Uncharacterized protein</fullName>
    </submittedName>
</protein>
<dbReference type="AlphaFoldDB" id="A0A8J3VYW4"/>
<sequence length="131" mass="13285">MKTSRLLITAAVTALLLTGCGSEGNGGPYRAALADGQPLTAPAGGWTPGGSVTVVNPSDLRVTFTVTNTGSQTGTPTCTLNATDPSGHYSGWDSAALKKPLQPGKSRSGQIDLAIDSDGARHVTELTIDCT</sequence>
<dbReference type="RefSeq" id="WP_204013910.1">
    <property type="nucleotide sequence ID" value="NZ_BOOG01000014.1"/>
</dbReference>
<reference evidence="1" key="1">
    <citation type="submission" date="2021-01" db="EMBL/GenBank/DDBJ databases">
        <title>Whole genome shotgun sequence of Sphaerimonospora thailandensis NBRC 107569.</title>
        <authorList>
            <person name="Komaki H."/>
            <person name="Tamura T."/>
        </authorList>
    </citation>
    <scope>NUCLEOTIDE SEQUENCE</scope>
    <source>
        <strain evidence="1">NBRC 107569</strain>
    </source>
</reference>
<dbReference type="PROSITE" id="PS51257">
    <property type="entry name" value="PROKAR_LIPOPROTEIN"/>
    <property type="match status" value="1"/>
</dbReference>
<dbReference type="EMBL" id="BOOG01000014">
    <property type="protein sequence ID" value="GIH69410.1"/>
    <property type="molecule type" value="Genomic_DNA"/>
</dbReference>